<name>A0A167Q672_PENCH</name>
<dbReference type="GO" id="GO:0000400">
    <property type="term" value="F:four-way junction DNA binding"/>
    <property type="evidence" value="ECO:0007669"/>
    <property type="project" value="TreeGrafter"/>
</dbReference>
<dbReference type="GO" id="GO:0000724">
    <property type="term" value="P:double-strand break repair via homologous recombination"/>
    <property type="evidence" value="ECO:0007669"/>
    <property type="project" value="InterPro"/>
</dbReference>
<dbReference type="PANTHER" id="PTHR46644">
    <property type="entry name" value="DNA REPAIR PROTEIN XRCC2"/>
    <property type="match status" value="1"/>
</dbReference>
<protein>
    <submittedName>
        <fullName evidence="1">DNA repair protein XRCC2-like protein</fullName>
    </submittedName>
</protein>
<dbReference type="GO" id="GO:0005815">
    <property type="term" value="C:microtubule organizing center"/>
    <property type="evidence" value="ECO:0007669"/>
    <property type="project" value="TreeGrafter"/>
</dbReference>
<dbReference type="InterPro" id="IPR030547">
    <property type="entry name" value="XRCC2"/>
</dbReference>
<reference evidence="1" key="1">
    <citation type="journal article" date="2014" name="Genome Announc.">
        <title>Complete sequencing and chromosome-scale genome assembly of the industrial progenitor strain P2niaD18 from the penicillin producer Penicillium chrysogenum.</title>
        <authorList>
            <person name="Specht T."/>
            <person name="Dahlmann T.A."/>
            <person name="Zadra I."/>
            <person name="Kurnsteiner H."/>
            <person name="Kuck U."/>
        </authorList>
    </citation>
    <scope>NUCLEOTIDE SEQUENCE [LARGE SCALE GENOMIC DNA]</scope>
    <source>
        <strain evidence="1">P2niaD18</strain>
    </source>
</reference>
<organism evidence="1">
    <name type="scientific">Penicillium chrysogenum</name>
    <name type="common">Penicillium notatum</name>
    <dbReference type="NCBI Taxonomy" id="5076"/>
    <lineage>
        <taxon>Eukaryota</taxon>
        <taxon>Fungi</taxon>
        <taxon>Dikarya</taxon>
        <taxon>Ascomycota</taxon>
        <taxon>Pezizomycotina</taxon>
        <taxon>Eurotiomycetes</taxon>
        <taxon>Eurotiomycetidae</taxon>
        <taxon>Eurotiales</taxon>
        <taxon>Aspergillaceae</taxon>
        <taxon>Penicillium</taxon>
        <taxon>Penicillium chrysogenum species complex</taxon>
    </lineage>
</organism>
<dbReference type="SUPFAM" id="SSF52540">
    <property type="entry name" value="P-loop containing nucleoside triphosphate hydrolases"/>
    <property type="match status" value="1"/>
</dbReference>
<dbReference type="PANTHER" id="PTHR46644:SF2">
    <property type="entry name" value="DNA REPAIR PROTEIN XRCC2"/>
    <property type="match status" value="1"/>
</dbReference>
<dbReference type="GO" id="GO:0033063">
    <property type="term" value="C:Rad51B-Rad51C-Rad51D-XRCC2 complex"/>
    <property type="evidence" value="ECO:0007669"/>
    <property type="project" value="InterPro"/>
</dbReference>
<dbReference type="InterPro" id="IPR027417">
    <property type="entry name" value="P-loop_NTPase"/>
</dbReference>
<evidence type="ECO:0000313" key="1">
    <source>
        <dbReference type="EMBL" id="KZN84374.1"/>
    </source>
</evidence>
<proteinExistence type="predicted"/>
<dbReference type="GO" id="GO:0042148">
    <property type="term" value="P:DNA strand invasion"/>
    <property type="evidence" value="ECO:0007669"/>
    <property type="project" value="TreeGrafter"/>
</dbReference>
<dbReference type="GO" id="GO:0005657">
    <property type="term" value="C:replication fork"/>
    <property type="evidence" value="ECO:0007669"/>
    <property type="project" value="InterPro"/>
</dbReference>
<dbReference type="CDD" id="cd19490">
    <property type="entry name" value="XRCC2"/>
    <property type="match status" value="1"/>
</dbReference>
<dbReference type="Proteomes" id="UP000076449">
    <property type="component" value="Chromosome IV"/>
</dbReference>
<dbReference type="EMBL" id="CM002801">
    <property type="protein sequence ID" value="KZN84374.1"/>
    <property type="molecule type" value="Genomic_DNA"/>
</dbReference>
<accession>A0A167Q672</accession>
<sequence>MAANLGGRSLADVHQEGLDEILAGIVHLYPGHSSHETHSLGVPLLDTLLEVFAPNPTAVSAVNDGQPQPPSESAEKQTLEDEEMLLRSEFPAGQAYRPDEIHTAQDTYPSTNVLFSESDGSKKRQAPIVEISSSLSASGKSQLLYYLTALAILPRKCGDISVGGQEAAVVFIDTDDRFDAERLRTVARGIVQQQRGLSESRLGVQAQPGGMPDHHLESLLVSSLQHVHVFRPQSSSALLATVHTLDSYLFDLSRHHSALRPLQMIAIDSATAFFWQDRLRDEVARTEEIGRPQVEIDSEREQKKRFHLSDLYTELVRELKGLQSQFQCAVVYTATVSGGRASGPGQYDQPQARVPSLRPALPAPWGTFPTLRLIVHRSSVRPFPPSMAAHTAVKEAPSRQSVVQQGKISAWVNPWGRDEWPRRIVEAIEANNGGSFSFYMRDCGVEMTDPYH</sequence>
<dbReference type="Gene3D" id="3.40.50.300">
    <property type="entry name" value="P-loop containing nucleotide triphosphate hydrolases"/>
    <property type="match status" value="1"/>
</dbReference>
<dbReference type="AlphaFoldDB" id="A0A167Q672"/>
<gene>
    <name evidence="1" type="ORF">EN45_114980</name>
</gene>